<keyword evidence="1" id="KW-0812">Transmembrane</keyword>
<accession>A0A6V7JQW6</accession>
<evidence type="ECO:0000256" key="1">
    <source>
        <dbReference type="SAM" id="Phobius"/>
    </source>
</evidence>
<keyword evidence="1" id="KW-1133">Transmembrane helix</keyword>
<feature type="transmembrane region" description="Helical" evidence="1">
    <location>
        <begin position="109"/>
        <end position="131"/>
    </location>
</feature>
<dbReference type="EMBL" id="CADCXW020000020">
    <property type="protein sequence ID" value="CAD1554561.1"/>
    <property type="molecule type" value="Genomic_DNA"/>
</dbReference>
<organism evidence="2">
    <name type="scientific">Bracon brevicornis</name>
    <dbReference type="NCBI Taxonomy" id="1563983"/>
    <lineage>
        <taxon>Eukaryota</taxon>
        <taxon>Metazoa</taxon>
        <taxon>Ecdysozoa</taxon>
        <taxon>Arthropoda</taxon>
        <taxon>Hexapoda</taxon>
        <taxon>Insecta</taxon>
        <taxon>Pterygota</taxon>
        <taxon>Neoptera</taxon>
        <taxon>Endopterygota</taxon>
        <taxon>Hymenoptera</taxon>
        <taxon>Apocrita</taxon>
        <taxon>Ichneumonoidea</taxon>
        <taxon>Braconidae</taxon>
        <taxon>Braconinae</taxon>
        <taxon>Bracon</taxon>
    </lineage>
</organism>
<evidence type="ECO:0000313" key="2">
    <source>
        <dbReference type="EMBL" id="CAD1554561.1"/>
    </source>
</evidence>
<name>A0A6V7JQW6_9HYME</name>
<protein>
    <submittedName>
        <fullName evidence="2">Uncharacterized protein</fullName>
    </submittedName>
</protein>
<sequence length="193" mass="21335">MDAVSRSAMSLSLEVDVSDLSKQGIKKSTMSSQARNNKETPTFQDLFNICRIALCASGIIGIEGVLNRSKAKISDLHGIYYVIGIMPTIVILLSQIRSTVYFLGTNIDVAVEICMVTLSSVVVIFQGFSIYRSRRQLLELISDVRDLWDGLLVVGIEPEIEKRVKTAQYLTKIYATILAVLGGSYTLKPFGYD</sequence>
<reference evidence="2" key="1">
    <citation type="submission" date="2020-07" db="EMBL/GenBank/DDBJ databases">
        <authorList>
            <person name="Ferguson B K."/>
        </authorList>
    </citation>
    <scope>NUCLEOTIDE SEQUENCE</scope>
    <source>
        <strain evidence="2">L06</strain>
    </source>
</reference>
<feature type="transmembrane region" description="Helical" evidence="1">
    <location>
        <begin position="78"/>
        <end position="97"/>
    </location>
</feature>
<keyword evidence="1" id="KW-0472">Membrane</keyword>
<dbReference type="AlphaFoldDB" id="A0A6V7JQW6"/>
<feature type="transmembrane region" description="Helical" evidence="1">
    <location>
        <begin position="169"/>
        <end position="187"/>
    </location>
</feature>
<gene>
    <name evidence="2" type="ORF">BBRV_LOCUS59664</name>
</gene>
<proteinExistence type="predicted"/>